<feature type="compositionally biased region" description="Polar residues" evidence="1">
    <location>
        <begin position="557"/>
        <end position="592"/>
    </location>
</feature>
<gene>
    <name evidence="2" type="ORF">SUNI508_00028</name>
</gene>
<protein>
    <recommendedName>
        <fullName evidence="4">PH domain-containing protein</fullName>
    </recommendedName>
</protein>
<feature type="compositionally biased region" description="Basic and acidic residues" evidence="1">
    <location>
        <begin position="382"/>
        <end position="391"/>
    </location>
</feature>
<feature type="region of interest" description="Disordered" evidence="1">
    <location>
        <begin position="382"/>
        <end position="464"/>
    </location>
</feature>
<feature type="region of interest" description="Disordered" evidence="1">
    <location>
        <begin position="119"/>
        <end position="153"/>
    </location>
</feature>
<keyword evidence="3" id="KW-1185">Reference proteome</keyword>
<feature type="compositionally biased region" description="Polar residues" evidence="1">
    <location>
        <begin position="452"/>
        <end position="464"/>
    </location>
</feature>
<dbReference type="EMBL" id="JARVKF010000001">
    <property type="protein sequence ID" value="KAK9426501.1"/>
    <property type="molecule type" value="Genomic_DNA"/>
</dbReference>
<organism evidence="2 3">
    <name type="scientific">Seiridium unicorne</name>
    <dbReference type="NCBI Taxonomy" id="138068"/>
    <lineage>
        <taxon>Eukaryota</taxon>
        <taxon>Fungi</taxon>
        <taxon>Dikarya</taxon>
        <taxon>Ascomycota</taxon>
        <taxon>Pezizomycotina</taxon>
        <taxon>Sordariomycetes</taxon>
        <taxon>Xylariomycetidae</taxon>
        <taxon>Amphisphaeriales</taxon>
        <taxon>Sporocadaceae</taxon>
        <taxon>Seiridium</taxon>
    </lineage>
</organism>
<name>A0ABR2VI91_9PEZI</name>
<feature type="compositionally biased region" description="Polar residues" evidence="1">
    <location>
        <begin position="131"/>
        <end position="144"/>
    </location>
</feature>
<dbReference type="Proteomes" id="UP001408356">
    <property type="component" value="Unassembled WGS sequence"/>
</dbReference>
<proteinExistence type="predicted"/>
<evidence type="ECO:0008006" key="4">
    <source>
        <dbReference type="Google" id="ProtNLM"/>
    </source>
</evidence>
<feature type="compositionally biased region" description="Acidic residues" evidence="1">
    <location>
        <begin position="403"/>
        <end position="432"/>
    </location>
</feature>
<feature type="compositionally biased region" description="Polar residues" evidence="1">
    <location>
        <begin position="201"/>
        <end position="211"/>
    </location>
</feature>
<comment type="caution">
    <text evidence="2">The sequence shown here is derived from an EMBL/GenBank/DDBJ whole genome shotgun (WGS) entry which is preliminary data.</text>
</comment>
<feature type="compositionally biased region" description="Gly residues" evidence="1">
    <location>
        <begin position="604"/>
        <end position="614"/>
    </location>
</feature>
<evidence type="ECO:0000313" key="2">
    <source>
        <dbReference type="EMBL" id="KAK9426501.1"/>
    </source>
</evidence>
<feature type="region of interest" description="Disordered" evidence="1">
    <location>
        <begin position="176"/>
        <end position="252"/>
    </location>
</feature>
<evidence type="ECO:0000256" key="1">
    <source>
        <dbReference type="SAM" id="MobiDB-lite"/>
    </source>
</evidence>
<feature type="region of interest" description="Disordered" evidence="1">
    <location>
        <begin position="557"/>
        <end position="614"/>
    </location>
</feature>
<reference evidence="2 3" key="1">
    <citation type="journal article" date="2024" name="J. Plant Pathol.">
        <title>Sequence and assembly of the genome of Seiridium unicorne, isolate CBS 538.82, causal agent of cypress canker disease.</title>
        <authorList>
            <person name="Scali E."/>
            <person name="Rocca G.D."/>
            <person name="Danti R."/>
            <person name="Garbelotto M."/>
            <person name="Barberini S."/>
            <person name="Baroncelli R."/>
            <person name="Emiliani G."/>
        </authorList>
    </citation>
    <scope>NUCLEOTIDE SEQUENCE [LARGE SCALE GENOMIC DNA]</scope>
    <source>
        <strain evidence="2 3">BM-138-508</strain>
    </source>
</reference>
<feature type="region of interest" description="Disordered" evidence="1">
    <location>
        <begin position="306"/>
        <end position="339"/>
    </location>
</feature>
<sequence length="614" mass="67799">MEGVLLVPPDRGTIIGRAVWKSRFVVVGSPQREMAHPNLSLSQVLSTNRIKEARGQSSKPRPMPAPDAIYLSIYKARDDWEPVQQHSIASITDCGVQMIAHRKQGPVLPTLILQVSPDPATDKLRKRRSSRTAGLTTTKDSGPTTLHFRPGDDQHTLNDWARCIISLIQPGIPGRAPMSPMTPVSPTFINPFAAKPRDASEYSSRPSSSKQEPVRPPMPHSQSSQSRSSRDRPATFSSESPSLRSRTSDLSSHASSINAMGMGYVIPNQHYTTVLPTDLPSPAATIGEYQGEYMLGWTAAQGRSSALSSPVRGRGSVSSQGQQQQLQYQGPPMSSSPPMQRETILDRAFQLRRIPGSERETFPGEEKLSSLARFEALMREKEERRKKEKQEMALASPPPTSMWEEDEESEDDLNDEPDDEDSTDDDTFEEEGTSDRTAIGPSTQRGLHYLTNRHSSVSHGGRTSLSFHADSRAYDNGASILRPHTAHSRMRPVMSPRTTSQPQPPSSPSEIPPTPREDVSLRPHHEKRHSTSSVKRLSFNEFTRRLSSTSSLLLVQTNQSNGSNRGSSEFETQQTTPRNGLNPRSTPRPSQQDQEKCNWRGSVGVFGSGEGGFL</sequence>
<feature type="compositionally biased region" description="Low complexity" evidence="1">
    <location>
        <begin position="307"/>
        <end position="339"/>
    </location>
</feature>
<feature type="compositionally biased region" description="Pro residues" evidence="1">
    <location>
        <begin position="502"/>
        <end position="514"/>
    </location>
</feature>
<accession>A0ABR2VI91</accession>
<evidence type="ECO:0000313" key="3">
    <source>
        <dbReference type="Proteomes" id="UP001408356"/>
    </source>
</evidence>
<feature type="region of interest" description="Disordered" evidence="1">
    <location>
        <begin position="476"/>
        <end position="536"/>
    </location>
</feature>